<dbReference type="InterPro" id="IPR050595">
    <property type="entry name" value="Bact_response_regulator"/>
</dbReference>
<evidence type="ECO:0000256" key="1">
    <source>
        <dbReference type="ARBA" id="ARBA00022553"/>
    </source>
</evidence>
<keyword evidence="5" id="KW-1185">Reference proteome</keyword>
<dbReference type="SUPFAM" id="SSF52172">
    <property type="entry name" value="CheY-like"/>
    <property type="match status" value="1"/>
</dbReference>
<dbReference type="EMBL" id="CP117414">
    <property type="protein sequence ID" value="WCT75900.1"/>
    <property type="molecule type" value="Genomic_DNA"/>
</dbReference>
<evidence type="ECO:0000313" key="4">
    <source>
        <dbReference type="EMBL" id="WCT75900.1"/>
    </source>
</evidence>
<evidence type="ECO:0000256" key="2">
    <source>
        <dbReference type="PROSITE-ProRule" id="PRU00169"/>
    </source>
</evidence>
<dbReference type="PANTHER" id="PTHR44591">
    <property type="entry name" value="STRESS RESPONSE REGULATOR PROTEIN 1"/>
    <property type="match status" value="1"/>
</dbReference>
<dbReference type="InterPro" id="IPR011006">
    <property type="entry name" value="CheY-like_superfamily"/>
</dbReference>
<dbReference type="RefSeq" id="WP_273692286.1">
    <property type="nucleotide sequence ID" value="NZ_CP117414.1"/>
</dbReference>
<keyword evidence="1 2" id="KW-0597">Phosphoprotein</keyword>
<evidence type="ECO:0000259" key="3">
    <source>
        <dbReference type="PROSITE" id="PS50110"/>
    </source>
</evidence>
<organism evidence="4 5">
    <name type="scientific">Sphingomonas naphthae</name>
    <dbReference type="NCBI Taxonomy" id="1813468"/>
    <lineage>
        <taxon>Bacteria</taxon>
        <taxon>Pseudomonadati</taxon>
        <taxon>Pseudomonadota</taxon>
        <taxon>Alphaproteobacteria</taxon>
        <taxon>Sphingomonadales</taxon>
        <taxon>Sphingomonadaceae</taxon>
        <taxon>Sphingomonas</taxon>
    </lineage>
</organism>
<geneLocation type="plasmid" evidence="4 5">
    <name>unnamed3</name>
</geneLocation>
<sequence>MHLSMLAEDAGATSIGTADTEAEAVLAAQEQRPDVILSDVRLIEGTGPNAVARIRTDCGPIPVIFVTGTPEECKPCHYAAAVLSKPVNDRMLVAAFTKIAP</sequence>
<accession>A0ABY7TSH9</accession>
<reference evidence="4 5" key="1">
    <citation type="submission" date="2023-02" db="EMBL/GenBank/DDBJ databases">
        <title>Genome sequence of Sphingomonas naphthae.</title>
        <authorList>
            <person name="Kim S."/>
            <person name="Heo J."/>
            <person name="Kwon S.-W."/>
        </authorList>
    </citation>
    <scope>NUCLEOTIDE SEQUENCE [LARGE SCALE GENOMIC DNA]</scope>
    <source>
        <strain evidence="4 5">KACC 18716</strain>
        <plasmid evidence="4 5">unnamed3</plasmid>
    </source>
</reference>
<evidence type="ECO:0000313" key="5">
    <source>
        <dbReference type="Proteomes" id="UP001220395"/>
    </source>
</evidence>
<gene>
    <name evidence="4" type="ORF">PQ455_20670</name>
</gene>
<dbReference type="PANTHER" id="PTHR44591:SF3">
    <property type="entry name" value="RESPONSE REGULATORY DOMAIN-CONTAINING PROTEIN"/>
    <property type="match status" value="1"/>
</dbReference>
<protein>
    <submittedName>
        <fullName evidence="4">Response regulator</fullName>
    </submittedName>
</protein>
<dbReference type="InterPro" id="IPR001789">
    <property type="entry name" value="Sig_transdc_resp-reg_receiver"/>
</dbReference>
<keyword evidence="4" id="KW-0614">Plasmid</keyword>
<dbReference type="Pfam" id="PF00072">
    <property type="entry name" value="Response_reg"/>
    <property type="match status" value="1"/>
</dbReference>
<name>A0ABY7TSH9_9SPHN</name>
<feature type="domain" description="Response regulatory" evidence="3">
    <location>
        <begin position="1"/>
        <end position="100"/>
    </location>
</feature>
<dbReference type="PROSITE" id="PS50110">
    <property type="entry name" value="RESPONSE_REGULATORY"/>
    <property type="match status" value="1"/>
</dbReference>
<dbReference type="Gene3D" id="3.40.50.2300">
    <property type="match status" value="1"/>
</dbReference>
<feature type="modified residue" description="4-aspartylphosphate" evidence="2">
    <location>
        <position position="39"/>
    </location>
</feature>
<dbReference type="Proteomes" id="UP001220395">
    <property type="component" value="Plasmid unnamed3"/>
</dbReference>
<proteinExistence type="predicted"/>